<dbReference type="GO" id="GO:0006811">
    <property type="term" value="P:monoatomic ion transport"/>
    <property type="evidence" value="ECO:0007669"/>
    <property type="project" value="UniProtKB-KW"/>
</dbReference>
<gene>
    <name evidence="11" type="ORF">AVDCRST_MAG31-1868</name>
</gene>
<evidence type="ECO:0000256" key="4">
    <source>
        <dbReference type="ARBA" id="ARBA00022475"/>
    </source>
</evidence>
<feature type="transmembrane region" description="Helical" evidence="10">
    <location>
        <begin position="105"/>
        <end position="127"/>
    </location>
</feature>
<keyword evidence="2" id="KW-0813">Transport</keyword>
<feature type="transmembrane region" description="Helical" evidence="10">
    <location>
        <begin position="133"/>
        <end position="155"/>
    </location>
</feature>
<feature type="transmembrane region" description="Helical" evidence="10">
    <location>
        <begin position="59"/>
        <end position="84"/>
    </location>
</feature>
<dbReference type="InterPro" id="IPR002528">
    <property type="entry name" value="MATE_fam"/>
</dbReference>
<dbReference type="InterPro" id="IPR048279">
    <property type="entry name" value="MdtK-like"/>
</dbReference>
<dbReference type="GO" id="GO:0042910">
    <property type="term" value="F:xenobiotic transmembrane transporter activity"/>
    <property type="evidence" value="ECO:0007669"/>
    <property type="project" value="InterPro"/>
</dbReference>
<proteinExistence type="predicted"/>
<dbReference type="Pfam" id="PF01554">
    <property type="entry name" value="MatE"/>
    <property type="match status" value="2"/>
</dbReference>
<feature type="transmembrane region" description="Helical" evidence="10">
    <location>
        <begin position="365"/>
        <end position="383"/>
    </location>
</feature>
<evidence type="ECO:0000256" key="8">
    <source>
        <dbReference type="ARBA" id="ARBA00023136"/>
    </source>
</evidence>
<evidence type="ECO:0000256" key="2">
    <source>
        <dbReference type="ARBA" id="ARBA00022448"/>
    </source>
</evidence>
<comment type="subcellular location">
    <subcellularLocation>
        <location evidence="1">Cell inner membrane</location>
        <topology evidence="1">Multi-pass membrane protein</topology>
    </subcellularLocation>
</comment>
<dbReference type="InterPro" id="IPR050222">
    <property type="entry name" value="MATE_MdtK"/>
</dbReference>
<feature type="transmembrane region" description="Helical" evidence="10">
    <location>
        <begin position="205"/>
        <end position="225"/>
    </location>
</feature>
<dbReference type="RefSeq" id="WP_294170081.1">
    <property type="nucleotide sequence ID" value="NZ_CADCWA010000150.1"/>
</dbReference>
<feature type="transmembrane region" description="Helical" evidence="10">
    <location>
        <begin position="324"/>
        <end position="345"/>
    </location>
</feature>
<evidence type="ECO:0000256" key="7">
    <source>
        <dbReference type="ARBA" id="ARBA00023065"/>
    </source>
</evidence>
<dbReference type="NCBIfam" id="TIGR00797">
    <property type="entry name" value="matE"/>
    <property type="match status" value="1"/>
</dbReference>
<feature type="transmembrane region" description="Helical" evidence="10">
    <location>
        <begin position="246"/>
        <end position="267"/>
    </location>
</feature>
<feature type="transmembrane region" description="Helical" evidence="10">
    <location>
        <begin position="24"/>
        <end position="47"/>
    </location>
</feature>
<dbReference type="GO" id="GO:0015297">
    <property type="term" value="F:antiporter activity"/>
    <property type="evidence" value="ECO:0007669"/>
    <property type="project" value="UniProtKB-KW"/>
</dbReference>
<dbReference type="PANTHER" id="PTHR43298">
    <property type="entry name" value="MULTIDRUG RESISTANCE PROTEIN NORM-RELATED"/>
    <property type="match status" value="1"/>
</dbReference>
<keyword evidence="5 10" id="KW-0812">Transmembrane</keyword>
<feature type="transmembrane region" description="Helical" evidence="10">
    <location>
        <begin position="162"/>
        <end position="185"/>
    </location>
</feature>
<dbReference type="EMBL" id="CADCWA010000150">
    <property type="protein sequence ID" value="CAA9525220.1"/>
    <property type="molecule type" value="Genomic_DNA"/>
</dbReference>
<keyword evidence="4" id="KW-1003">Cell membrane</keyword>
<dbReference type="CDD" id="cd13131">
    <property type="entry name" value="MATE_NorM_like"/>
    <property type="match status" value="1"/>
</dbReference>
<evidence type="ECO:0000256" key="3">
    <source>
        <dbReference type="ARBA" id="ARBA00022449"/>
    </source>
</evidence>
<keyword evidence="7" id="KW-0406">Ion transport</keyword>
<dbReference type="PANTHER" id="PTHR43298:SF2">
    <property type="entry name" value="FMN_FAD EXPORTER YEEO-RELATED"/>
    <property type="match status" value="1"/>
</dbReference>
<reference evidence="11" key="1">
    <citation type="submission" date="2020-02" db="EMBL/GenBank/DDBJ databases">
        <authorList>
            <person name="Meier V. D."/>
        </authorList>
    </citation>
    <scope>NUCLEOTIDE SEQUENCE</scope>
    <source>
        <strain evidence="11">AVDCRST_MAG31</strain>
    </source>
</reference>
<dbReference type="AlphaFoldDB" id="A0A6J4TJJ0"/>
<keyword evidence="8 10" id="KW-0472">Membrane</keyword>
<evidence type="ECO:0000256" key="1">
    <source>
        <dbReference type="ARBA" id="ARBA00004429"/>
    </source>
</evidence>
<evidence type="ECO:0000256" key="10">
    <source>
        <dbReference type="SAM" id="Phobius"/>
    </source>
</evidence>
<evidence type="ECO:0000256" key="5">
    <source>
        <dbReference type="ARBA" id="ARBA00022692"/>
    </source>
</evidence>
<organism evidence="11">
    <name type="scientific">uncultured Sphingomonas sp</name>
    <dbReference type="NCBI Taxonomy" id="158754"/>
    <lineage>
        <taxon>Bacteria</taxon>
        <taxon>Pseudomonadati</taxon>
        <taxon>Pseudomonadota</taxon>
        <taxon>Alphaproteobacteria</taxon>
        <taxon>Sphingomonadales</taxon>
        <taxon>Sphingomonadaceae</taxon>
        <taxon>Sphingomonas</taxon>
        <taxon>environmental samples</taxon>
    </lineage>
</organism>
<dbReference type="GO" id="GO:0005886">
    <property type="term" value="C:plasma membrane"/>
    <property type="evidence" value="ECO:0007669"/>
    <property type="project" value="UniProtKB-SubCell"/>
</dbReference>
<evidence type="ECO:0000313" key="11">
    <source>
        <dbReference type="EMBL" id="CAA9525220.1"/>
    </source>
</evidence>
<feature type="transmembrane region" description="Helical" evidence="10">
    <location>
        <begin position="287"/>
        <end position="312"/>
    </location>
</feature>
<feature type="transmembrane region" description="Helical" evidence="10">
    <location>
        <begin position="431"/>
        <end position="450"/>
    </location>
</feature>
<accession>A0A6J4TJJ0</accession>
<dbReference type="PIRSF" id="PIRSF006603">
    <property type="entry name" value="DinF"/>
    <property type="match status" value="1"/>
</dbReference>
<keyword evidence="6 10" id="KW-1133">Transmembrane helix</keyword>
<name>A0A6J4TJJ0_9SPHN</name>
<sequence>MSHPRSLSAVPADWREELVATLRLALPLVGTNLLQMAIYSVDVIFIARLGAEPLAASSLSVALTSLLMWAMSGLVGGASPLIAAELGRNRHAVREVRRTFRMGSWLAVASGAGCMIVCAFGEELMLLTGQKPSVAAAAGDFLLILMWSIIPLVLAAHLRNTISALGLAAASTAIAGFAVAVNALGNYALIYGHFGLPALGLNGSAVASVITSFAMLAAYAVVIQANRRLRRFHLWGRWWRAEWQRLRQMLVVGLPIAGTILAEAGLFSGAAFLMGRIGEAELAGHTIALQLAAIAFQVPYGVGQAATIRVGLAYGARNREWIRLAGNIAIALGIGFMVFTALLIWGFPRAILRLYVDPDAPANALMVGFAVQYLLVAAAFQLFDGAQAVAAGALRGLQDTRVPMLIAIFSYWVPGFGLAVGLGFLTELSGTGVWIGLAIGLIVAATLLLGRWSGRDRLGLTPG</sequence>
<keyword evidence="3" id="KW-0050">Antiport</keyword>
<protein>
    <recommendedName>
        <fullName evidence="9">Multidrug-efflux transporter</fullName>
    </recommendedName>
</protein>
<feature type="transmembrane region" description="Helical" evidence="10">
    <location>
        <begin position="404"/>
        <end position="425"/>
    </location>
</feature>
<evidence type="ECO:0000256" key="6">
    <source>
        <dbReference type="ARBA" id="ARBA00022989"/>
    </source>
</evidence>
<evidence type="ECO:0000256" key="9">
    <source>
        <dbReference type="ARBA" id="ARBA00031636"/>
    </source>
</evidence>